<dbReference type="OrthoDB" id="6433840at2759"/>
<accession>A0A8X6X8V8</accession>
<reference evidence="1" key="1">
    <citation type="submission" date="2020-08" db="EMBL/GenBank/DDBJ databases">
        <title>Multicomponent nature underlies the extraordinary mechanical properties of spider dragline silk.</title>
        <authorList>
            <person name="Kono N."/>
            <person name="Nakamura H."/>
            <person name="Mori M."/>
            <person name="Yoshida Y."/>
            <person name="Ohtoshi R."/>
            <person name="Malay A.D."/>
            <person name="Moran D.A.P."/>
            <person name="Tomita M."/>
            <person name="Numata K."/>
            <person name="Arakawa K."/>
        </authorList>
    </citation>
    <scope>NUCLEOTIDE SEQUENCE</scope>
</reference>
<gene>
    <name evidence="1" type="primary">AVEN_134183_1</name>
    <name evidence="1" type="ORF">TNIN_462761</name>
</gene>
<dbReference type="AlphaFoldDB" id="A0A8X6X8V8"/>
<dbReference type="InterPro" id="IPR036691">
    <property type="entry name" value="Endo/exonu/phosph_ase_sf"/>
</dbReference>
<keyword evidence="2" id="KW-1185">Reference proteome</keyword>
<comment type="caution">
    <text evidence="1">The sequence shown here is derived from an EMBL/GenBank/DDBJ whole genome shotgun (WGS) entry which is preliminary data.</text>
</comment>
<sequence length="140" mass="16506">MQDNTFEIVELNLWKGNTRIKFIFAYNPPGNPPLTHILESSLDRNTIIIGDFNSQPRWGYRDINPEGRIMWRISLIPHQVVGILQWPWAKNPLVKRSKEDISSNLTALPRWNFKKADWIKFSDLTNFLLIQDIMDRSKSR</sequence>
<evidence type="ECO:0008006" key="3">
    <source>
        <dbReference type="Google" id="ProtNLM"/>
    </source>
</evidence>
<dbReference type="Proteomes" id="UP000886998">
    <property type="component" value="Unassembled WGS sequence"/>
</dbReference>
<name>A0A8X6X8V8_9ARAC</name>
<dbReference type="Gene3D" id="3.60.10.10">
    <property type="entry name" value="Endonuclease/exonuclease/phosphatase"/>
    <property type="match status" value="1"/>
</dbReference>
<proteinExistence type="predicted"/>
<dbReference type="EMBL" id="BMAV01006898">
    <property type="protein sequence ID" value="GFY49237.1"/>
    <property type="molecule type" value="Genomic_DNA"/>
</dbReference>
<dbReference type="SUPFAM" id="SSF56219">
    <property type="entry name" value="DNase I-like"/>
    <property type="match status" value="1"/>
</dbReference>
<evidence type="ECO:0000313" key="2">
    <source>
        <dbReference type="Proteomes" id="UP000886998"/>
    </source>
</evidence>
<organism evidence="1 2">
    <name type="scientific">Trichonephila inaurata madagascariensis</name>
    <dbReference type="NCBI Taxonomy" id="2747483"/>
    <lineage>
        <taxon>Eukaryota</taxon>
        <taxon>Metazoa</taxon>
        <taxon>Ecdysozoa</taxon>
        <taxon>Arthropoda</taxon>
        <taxon>Chelicerata</taxon>
        <taxon>Arachnida</taxon>
        <taxon>Araneae</taxon>
        <taxon>Araneomorphae</taxon>
        <taxon>Entelegynae</taxon>
        <taxon>Araneoidea</taxon>
        <taxon>Nephilidae</taxon>
        <taxon>Trichonephila</taxon>
        <taxon>Trichonephila inaurata</taxon>
    </lineage>
</organism>
<evidence type="ECO:0000313" key="1">
    <source>
        <dbReference type="EMBL" id="GFY49237.1"/>
    </source>
</evidence>
<protein>
    <recommendedName>
        <fullName evidence="3">Endonuclease/exonuclease/phosphatase domain-containing protein</fullName>
    </recommendedName>
</protein>